<sequence length="107" mass="11849">CVKHAASVRPEPGSNSPLKTLDWPAKPAISQRHRVKSLAKKTQTSKNTDHPTRGCETISNTHIQTMRDAPKKFGTDFHRHTVEFSKNTHTPSTPRNNLDLSGATVPD</sequence>
<dbReference type="RefSeq" id="WP_332520795.1">
    <property type="nucleotide sequence ID" value="NZ_JANRHA010000022.1"/>
</dbReference>
<gene>
    <name evidence="2" type="ORF">NVS88_20990</name>
</gene>
<reference evidence="2" key="1">
    <citation type="submission" date="2022-08" db="EMBL/GenBank/DDBJ databases">
        <title>Genome analysis of Corynebacteriales strain.</title>
        <authorList>
            <person name="Lee S.D."/>
        </authorList>
    </citation>
    <scope>NUCLEOTIDE SEQUENCE</scope>
    <source>
        <strain evidence="2">D3-21</strain>
    </source>
</reference>
<evidence type="ECO:0000313" key="3">
    <source>
        <dbReference type="Proteomes" id="UP001152755"/>
    </source>
</evidence>
<keyword evidence="3" id="KW-1185">Reference proteome</keyword>
<feature type="region of interest" description="Disordered" evidence="1">
    <location>
        <begin position="84"/>
        <end position="107"/>
    </location>
</feature>
<comment type="caution">
    <text evidence="2">The sequence shown here is derived from an EMBL/GenBank/DDBJ whole genome shotgun (WGS) entry which is preliminary data.</text>
</comment>
<dbReference type="AlphaFoldDB" id="A0A9X4M4U3"/>
<organism evidence="2 3">
    <name type="scientific">Speluncibacter jeojiensis</name>
    <dbReference type="NCBI Taxonomy" id="2710754"/>
    <lineage>
        <taxon>Bacteria</taxon>
        <taxon>Bacillati</taxon>
        <taxon>Actinomycetota</taxon>
        <taxon>Actinomycetes</taxon>
        <taxon>Mycobacteriales</taxon>
        <taxon>Speluncibacteraceae</taxon>
        <taxon>Speluncibacter</taxon>
    </lineage>
</organism>
<protein>
    <submittedName>
        <fullName evidence="2">Uncharacterized protein</fullName>
    </submittedName>
</protein>
<name>A0A9X4M4U3_9ACTN</name>
<evidence type="ECO:0000256" key="1">
    <source>
        <dbReference type="SAM" id="MobiDB-lite"/>
    </source>
</evidence>
<feature type="non-terminal residue" evidence="2">
    <location>
        <position position="1"/>
    </location>
</feature>
<proteinExistence type="predicted"/>
<accession>A0A9X4M4U3</accession>
<dbReference type="EMBL" id="JANRHA010000022">
    <property type="protein sequence ID" value="MDG3017035.1"/>
    <property type="molecule type" value="Genomic_DNA"/>
</dbReference>
<dbReference type="Proteomes" id="UP001152755">
    <property type="component" value="Unassembled WGS sequence"/>
</dbReference>
<feature type="compositionally biased region" description="Polar residues" evidence="1">
    <location>
        <begin position="84"/>
        <end position="99"/>
    </location>
</feature>
<evidence type="ECO:0000313" key="2">
    <source>
        <dbReference type="EMBL" id="MDG3017035.1"/>
    </source>
</evidence>
<feature type="region of interest" description="Disordered" evidence="1">
    <location>
        <begin position="1"/>
        <end position="56"/>
    </location>
</feature>